<feature type="region of interest" description="Disordered" evidence="1">
    <location>
        <begin position="1"/>
        <end position="28"/>
    </location>
</feature>
<evidence type="ECO:0000256" key="2">
    <source>
        <dbReference type="SAM" id="Phobius"/>
    </source>
</evidence>
<accession>A0ABU3Y7N2</accession>
<evidence type="ECO:0000256" key="1">
    <source>
        <dbReference type="SAM" id="MobiDB-lite"/>
    </source>
</evidence>
<keyword evidence="2" id="KW-1133">Transmembrane helix</keyword>
<name>A0ABU3Y7N2_9SPHN</name>
<dbReference type="Proteomes" id="UP001273531">
    <property type="component" value="Unassembled WGS sequence"/>
</dbReference>
<sequence length="84" mass="8094">MSHDQRPGRMRVVADPTAADRRSGNATTIDGSAETVATGTALATAGGAASAAGKGLPLLPVALFLLACAAGGALVAVIRPLGLG</sequence>
<comment type="caution">
    <text evidence="3">The sequence shown here is derived from an EMBL/GenBank/DDBJ whole genome shotgun (WGS) entry which is preliminary data.</text>
</comment>
<dbReference type="RefSeq" id="WP_317226574.1">
    <property type="nucleotide sequence ID" value="NZ_JAWJEJ010000001.1"/>
</dbReference>
<keyword evidence="4" id="KW-1185">Reference proteome</keyword>
<feature type="transmembrane region" description="Helical" evidence="2">
    <location>
        <begin position="58"/>
        <end position="78"/>
    </location>
</feature>
<reference evidence="3 4" key="1">
    <citation type="submission" date="2023-10" db="EMBL/GenBank/DDBJ databases">
        <title>Sphingomonas sp. HF-S4 16S ribosomal RNA gene Genome sequencing and assembly.</title>
        <authorList>
            <person name="Lee H."/>
        </authorList>
    </citation>
    <scope>NUCLEOTIDE SEQUENCE [LARGE SCALE GENOMIC DNA]</scope>
    <source>
        <strain evidence="3 4">HF-S4</strain>
    </source>
</reference>
<evidence type="ECO:0000313" key="4">
    <source>
        <dbReference type="Proteomes" id="UP001273531"/>
    </source>
</evidence>
<dbReference type="EMBL" id="JAWJEJ010000001">
    <property type="protein sequence ID" value="MDV3457423.1"/>
    <property type="molecule type" value="Genomic_DNA"/>
</dbReference>
<keyword evidence="2" id="KW-0472">Membrane</keyword>
<proteinExistence type="predicted"/>
<keyword evidence="2" id="KW-0812">Transmembrane</keyword>
<evidence type="ECO:0000313" key="3">
    <source>
        <dbReference type="EMBL" id="MDV3457423.1"/>
    </source>
</evidence>
<organism evidence="3 4">
    <name type="scientific">Sphingomonas agrestis</name>
    <dbReference type="NCBI Taxonomy" id="3080540"/>
    <lineage>
        <taxon>Bacteria</taxon>
        <taxon>Pseudomonadati</taxon>
        <taxon>Pseudomonadota</taxon>
        <taxon>Alphaproteobacteria</taxon>
        <taxon>Sphingomonadales</taxon>
        <taxon>Sphingomonadaceae</taxon>
        <taxon>Sphingomonas</taxon>
    </lineage>
</organism>
<protein>
    <submittedName>
        <fullName evidence="3">Uncharacterized protein</fullName>
    </submittedName>
</protein>
<gene>
    <name evidence="3" type="ORF">RZN05_10550</name>
</gene>